<dbReference type="Pfam" id="PF00701">
    <property type="entry name" value="DHDPS"/>
    <property type="match status" value="1"/>
</dbReference>
<dbReference type="EMBL" id="PISD01000058">
    <property type="protein sequence ID" value="PKG26794.1"/>
    <property type="molecule type" value="Genomic_DNA"/>
</dbReference>
<comment type="caution">
    <text evidence="2">The sequence shown here is derived from an EMBL/GenBank/DDBJ whole genome shotgun (WGS) entry which is preliminary data.</text>
</comment>
<dbReference type="InterPro" id="IPR002220">
    <property type="entry name" value="DapA-like"/>
</dbReference>
<dbReference type="AlphaFoldDB" id="A0A2N0ZBD5"/>
<dbReference type="Gene3D" id="3.20.20.70">
    <property type="entry name" value="Aldolase class I"/>
    <property type="match status" value="1"/>
</dbReference>
<proteinExistence type="predicted"/>
<keyword evidence="3" id="KW-1185">Reference proteome</keyword>
<evidence type="ECO:0000313" key="3">
    <source>
        <dbReference type="Proteomes" id="UP000233343"/>
    </source>
</evidence>
<evidence type="ECO:0000313" key="2">
    <source>
        <dbReference type="EMBL" id="PKG26794.1"/>
    </source>
</evidence>
<dbReference type="Proteomes" id="UP000233343">
    <property type="component" value="Unassembled WGS sequence"/>
</dbReference>
<dbReference type="RefSeq" id="WP_083957276.1">
    <property type="nucleotide sequence ID" value="NZ_JAFDQP010000003.1"/>
</dbReference>
<gene>
    <name evidence="2" type="ORF">CWS20_22140</name>
</gene>
<dbReference type="GO" id="GO:0016829">
    <property type="term" value="F:lyase activity"/>
    <property type="evidence" value="ECO:0007669"/>
    <property type="project" value="UniProtKB-KW"/>
</dbReference>
<evidence type="ECO:0000256" key="1">
    <source>
        <dbReference type="ARBA" id="ARBA00023239"/>
    </source>
</evidence>
<organism evidence="2 3">
    <name type="scientific">Cytobacillus horneckiae</name>
    <dbReference type="NCBI Taxonomy" id="549687"/>
    <lineage>
        <taxon>Bacteria</taxon>
        <taxon>Bacillati</taxon>
        <taxon>Bacillota</taxon>
        <taxon>Bacilli</taxon>
        <taxon>Bacillales</taxon>
        <taxon>Bacillaceae</taxon>
        <taxon>Cytobacillus</taxon>
    </lineage>
</organism>
<dbReference type="SUPFAM" id="SSF51569">
    <property type="entry name" value="Aldolase"/>
    <property type="match status" value="1"/>
</dbReference>
<sequence>MKFVVIRVKSRCKVIASTGYIQTESSIAMTREVKKAGVDGVAYYKKTYQEEVYQHFETM</sequence>
<dbReference type="InterPro" id="IPR013785">
    <property type="entry name" value="Aldolase_TIM"/>
</dbReference>
<accession>A0A2N0ZBD5</accession>
<keyword evidence="1" id="KW-0456">Lyase</keyword>
<reference evidence="2 3" key="1">
    <citation type="journal article" date="2010" name="Int. J. Syst. Evol. Microbiol.">
        <title>Bacillus horneckiae sp. nov., isolated from a spacecraft-assembly clean room.</title>
        <authorList>
            <person name="Vaishampayan P."/>
            <person name="Probst A."/>
            <person name="Krishnamurthi S."/>
            <person name="Ghosh S."/>
            <person name="Osman S."/>
            <person name="McDowall A."/>
            <person name="Ruckmani A."/>
            <person name="Mayilraj S."/>
            <person name="Venkateswaran K."/>
        </authorList>
    </citation>
    <scope>NUCLEOTIDE SEQUENCE [LARGE SCALE GENOMIC DNA]</scope>
    <source>
        <strain evidence="3">1PO1SC</strain>
    </source>
</reference>
<name>A0A2N0ZBD5_9BACI</name>
<protein>
    <submittedName>
        <fullName evidence="2">Uncharacterized protein</fullName>
    </submittedName>
</protein>